<evidence type="ECO:0000313" key="2">
    <source>
        <dbReference type="EMBL" id="PWD81750.1"/>
    </source>
</evidence>
<organism evidence="2 3">
    <name type="scientific">Ignatzschineria ureiclastica</name>
    <dbReference type="NCBI Taxonomy" id="472582"/>
    <lineage>
        <taxon>Bacteria</taxon>
        <taxon>Pseudomonadati</taxon>
        <taxon>Pseudomonadota</taxon>
        <taxon>Gammaproteobacteria</taxon>
        <taxon>Cardiobacteriales</taxon>
        <taxon>Ignatzschineriaceae</taxon>
        <taxon>Ignatzschineria</taxon>
    </lineage>
</organism>
<feature type="transmembrane region" description="Helical" evidence="1">
    <location>
        <begin position="65"/>
        <end position="84"/>
    </location>
</feature>
<reference evidence="3" key="1">
    <citation type="submission" date="2018-05" db="EMBL/GenBank/DDBJ databases">
        <title>Ignatzschineria dubaiensis sp. nov., isolated from necrotic foot tissues of dromedaries (Camelus dromedarius) and associated maggots in Dubai, United Arab Emirates.</title>
        <authorList>
            <person name="Tsang C.C."/>
            <person name="Tang J.Y.M."/>
            <person name="Fong J.Y.H."/>
            <person name="Kinne J."/>
            <person name="Lee H.H."/>
            <person name="Joseph M."/>
            <person name="Jose S."/>
            <person name="Schuster R.K."/>
            <person name="Tang Y."/>
            <person name="Sivakumar S."/>
            <person name="Chen J.H.K."/>
            <person name="Teng J.L.L."/>
            <person name="Lau S.K.P."/>
            <person name="Wernery U."/>
            <person name="Woo P.C.Y."/>
        </authorList>
    </citation>
    <scope>NUCLEOTIDE SEQUENCE [LARGE SCALE GENOMIC DNA]</scope>
    <source>
        <strain evidence="3">KCTC 22644</strain>
    </source>
</reference>
<dbReference type="OrthoDB" id="7057004at2"/>
<evidence type="ECO:0000313" key="3">
    <source>
        <dbReference type="Proteomes" id="UP000245020"/>
    </source>
</evidence>
<dbReference type="Pfam" id="PF06912">
    <property type="entry name" value="DUF1275"/>
    <property type="match status" value="1"/>
</dbReference>
<feature type="transmembrane region" description="Helical" evidence="1">
    <location>
        <begin position="96"/>
        <end position="129"/>
    </location>
</feature>
<comment type="caution">
    <text evidence="2">The sequence shown here is derived from an EMBL/GenBank/DDBJ whole genome shotgun (WGS) entry which is preliminary data.</text>
</comment>
<keyword evidence="1" id="KW-1133">Transmembrane helix</keyword>
<feature type="transmembrane region" description="Helical" evidence="1">
    <location>
        <begin position="204"/>
        <end position="220"/>
    </location>
</feature>
<dbReference type="AlphaFoldDB" id="A0A2U2AGI8"/>
<proteinExistence type="predicted"/>
<dbReference type="RefSeq" id="WP_109188379.1">
    <property type="nucleotide sequence ID" value="NZ_BMYA01000001.1"/>
</dbReference>
<feature type="transmembrane region" description="Helical" evidence="1">
    <location>
        <begin position="12"/>
        <end position="33"/>
    </location>
</feature>
<accession>A0A2U2AGI8</accession>
<keyword evidence="1" id="KW-0472">Membrane</keyword>
<feature type="transmembrane region" description="Helical" evidence="1">
    <location>
        <begin position="178"/>
        <end position="198"/>
    </location>
</feature>
<feature type="transmembrane region" description="Helical" evidence="1">
    <location>
        <begin position="149"/>
        <end position="166"/>
    </location>
</feature>
<dbReference type="Proteomes" id="UP000245020">
    <property type="component" value="Unassembled WGS sequence"/>
</dbReference>
<gene>
    <name evidence="2" type="ORF">DC083_00715</name>
</gene>
<evidence type="ECO:0000256" key="1">
    <source>
        <dbReference type="SAM" id="Phobius"/>
    </source>
</evidence>
<protein>
    <submittedName>
        <fullName evidence="2">DUF1275 domain-containing protein</fullName>
    </submittedName>
</protein>
<dbReference type="InterPro" id="IPR010699">
    <property type="entry name" value="DUF1275"/>
</dbReference>
<dbReference type="PANTHER" id="PTHR37314:SF4">
    <property type="entry name" value="UPF0700 TRANSMEMBRANE PROTEIN YOAK"/>
    <property type="match status" value="1"/>
</dbReference>
<keyword evidence="3" id="KW-1185">Reference proteome</keyword>
<dbReference type="EMBL" id="QEWQ01000001">
    <property type="protein sequence ID" value="PWD81750.1"/>
    <property type="molecule type" value="Genomic_DNA"/>
</dbReference>
<keyword evidence="1" id="KW-0812">Transmembrane</keyword>
<dbReference type="PANTHER" id="PTHR37314">
    <property type="entry name" value="SLR0142 PROTEIN"/>
    <property type="match status" value="1"/>
</dbReference>
<sequence length="234" mass="25720">MPQTNSSQIPAVESSSMAFLLALIAGCLNGFTYHKIKAFSTLQSGNLILLGDSIAMADWDHLTKIIAVTIAFGLGSMTTAFIAYKELEHKRIWSYSILIIEAIILAVIATGILNEILSITHICLIISFIAGMQGNAFHKVKGMTYGNVAMTPVVQAAFNYLMIALFGRLQAWLKSMVFFYVVIGFALGGLVGTIMTAYTGEKSLLLPAFILILIFIRLLYEQKRYSKPIDSTYN</sequence>
<name>A0A2U2AGI8_9GAMM</name>